<dbReference type="VEuPathDB" id="HostDB:LOC118658975"/>
<comment type="caution">
    <text evidence="2">The sequence shown here is derived from an EMBL/GenBank/DDBJ whole genome shotgun (WGS) entry which is preliminary data.</text>
</comment>
<keyword evidence="3" id="KW-1185">Reference proteome</keyword>
<feature type="region of interest" description="Disordered" evidence="1">
    <location>
        <begin position="87"/>
        <end position="106"/>
    </location>
</feature>
<reference evidence="2 3" key="1">
    <citation type="journal article" date="2020" name="Nature">
        <title>Six reference-quality genomes reveal evolution of bat adaptations.</title>
        <authorList>
            <person name="Jebb D."/>
            <person name="Huang Z."/>
            <person name="Pippel M."/>
            <person name="Hughes G.M."/>
            <person name="Lavrichenko K."/>
            <person name="Devanna P."/>
            <person name="Winkler S."/>
            <person name="Jermiin L.S."/>
            <person name="Skirmuntt E.C."/>
            <person name="Katzourakis A."/>
            <person name="Burkitt-Gray L."/>
            <person name="Ray D.A."/>
            <person name="Sullivan K.A.M."/>
            <person name="Roscito J.G."/>
            <person name="Kirilenko B.M."/>
            <person name="Davalos L.M."/>
            <person name="Corthals A.P."/>
            <person name="Power M.L."/>
            <person name="Jones G."/>
            <person name="Ransome R.D."/>
            <person name="Dechmann D.K.N."/>
            <person name="Locatelli A.G."/>
            <person name="Puechmaille S.J."/>
            <person name="Fedrigo O."/>
            <person name="Jarvis E.D."/>
            <person name="Hiller M."/>
            <person name="Vernes S.C."/>
            <person name="Myers E.W."/>
            <person name="Teeling E.C."/>
        </authorList>
    </citation>
    <scope>NUCLEOTIDE SEQUENCE [LARGE SCALE GENOMIC DNA]</scope>
    <source>
        <strain evidence="2">MMyoMyo1</strain>
        <tissue evidence="2">Flight muscle</tissue>
    </source>
</reference>
<evidence type="ECO:0000313" key="2">
    <source>
        <dbReference type="EMBL" id="KAF6349192.1"/>
    </source>
</evidence>
<gene>
    <name evidence="2" type="ORF">mMyoMyo1_011748</name>
</gene>
<dbReference type="Proteomes" id="UP000527355">
    <property type="component" value="Unassembled WGS sequence"/>
</dbReference>
<dbReference type="AlphaFoldDB" id="A0A7J7XHU0"/>
<organism evidence="2 3">
    <name type="scientific">Myotis myotis</name>
    <name type="common">Greater mouse-eared bat</name>
    <name type="synonym">Vespertilio myotis</name>
    <dbReference type="NCBI Taxonomy" id="51298"/>
    <lineage>
        <taxon>Eukaryota</taxon>
        <taxon>Metazoa</taxon>
        <taxon>Chordata</taxon>
        <taxon>Craniata</taxon>
        <taxon>Vertebrata</taxon>
        <taxon>Euteleostomi</taxon>
        <taxon>Mammalia</taxon>
        <taxon>Eutheria</taxon>
        <taxon>Laurasiatheria</taxon>
        <taxon>Chiroptera</taxon>
        <taxon>Yangochiroptera</taxon>
        <taxon>Vespertilionidae</taxon>
        <taxon>Myotis</taxon>
    </lineage>
</organism>
<dbReference type="EMBL" id="JABWUV010000006">
    <property type="protein sequence ID" value="KAF6349192.1"/>
    <property type="molecule type" value="Genomic_DNA"/>
</dbReference>
<evidence type="ECO:0000313" key="3">
    <source>
        <dbReference type="Proteomes" id="UP000527355"/>
    </source>
</evidence>
<evidence type="ECO:0000256" key="1">
    <source>
        <dbReference type="SAM" id="MobiDB-lite"/>
    </source>
</evidence>
<proteinExistence type="predicted"/>
<accession>A0A7J7XHU0</accession>
<protein>
    <submittedName>
        <fullName evidence="2">Uncharacterized protein</fullName>
    </submittedName>
</protein>
<feature type="region of interest" description="Disordered" evidence="1">
    <location>
        <begin position="1"/>
        <end position="28"/>
    </location>
</feature>
<name>A0A7J7XHU0_MYOMY</name>
<sequence length="132" mass="14004">MPTAMDSPEGAPLPDTERGHGRPNPASQVVLCDPEAMLQEPLCQLGQRVKRSTEERGEEIRQHLSYLVHSLGPSCAPAKGTIHTPLCGSSPTGIPASSRKSSRMPSCPASEHRILLWVPTSPSTVNSLGCGV</sequence>